<reference evidence="3" key="1">
    <citation type="submission" date="2021-05" db="EMBL/GenBank/DDBJ databases">
        <title>The genome of the haptophyte Pavlova lutheri (Diacronema luteri, Pavlovales) - a model for lipid biosynthesis in eukaryotic algae.</title>
        <authorList>
            <person name="Hulatt C.J."/>
            <person name="Posewitz M.C."/>
        </authorList>
    </citation>
    <scope>NUCLEOTIDE SEQUENCE</scope>
    <source>
        <strain evidence="3">NIVA-4/92</strain>
    </source>
</reference>
<dbReference type="SUPFAM" id="SSF48452">
    <property type="entry name" value="TPR-like"/>
    <property type="match status" value="2"/>
</dbReference>
<proteinExistence type="predicted"/>
<dbReference type="OrthoDB" id="435413at2759"/>
<feature type="region of interest" description="Disordered" evidence="2">
    <location>
        <begin position="89"/>
        <end position="127"/>
    </location>
</feature>
<dbReference type="OMA" id="IWHLREE"/>
<keyword evidence="1" id="KW-0802">TPR repeat</keyword>
<sequence>MRVFVHCEDGAGGAPAHTLALALDRADGGPASRALDAFVASYNTAHAAHALRPAELALVDGRGAPLRLSAPLAACVSAGADLFVRPAAGLPEHPSPRPPSTAPAVAVGAPKRAAGAPAAPPRAEPTGAQAKALLAQGEAAFKAKNYRTAALAYEAVLEHNPRHRACLSRLAEIEAHCGRTASAAAHLEAACDAARSTALSAPTTPLLLARLAEAYVTLGRPRDAVRVAREALELCPDGDAIGGEGVQARRSRLLTLLGRALYDAGDRKAGADLFMAVLDKEPEQPEALAEYAAVALECGQLHDALKVQLRLIVKRPDDKKTRAALARVVAADDGCTHLFEQLAPSAAAASAHAFLGTVVKEASLLEQAERLYHAALMHAPAGAAASYALNLAHVLELSLKYDEALGVLLGYMRSPQARGRSVGADGPTVEQLAELLDDAARAPAAQRAAAPPSVADARGDVPPPPPALVAGAGEDLPMGGPLATPALPPAASSEDSASGYSTADLDLLGLLLTAAKILFVTGRLRALPALINAIEPARRGRQLHLTLVRNEHAYFCTVAQLLPTLRDERSQLPIPPHDRRLYVLGDSHCLPYGWRLVQPRGERVLLVPLLVTGLKAWHLRDECTFFPRANFWKAAEALPIGARCVSIFCEIDCREALLVCVARRRYASVDEGAAAVIAIYIRALLKLVRVRKLERLWVHAVPPVLNETRAVVLMFNAILKTHVCEAARTDRALAWLDGLDEAMLDGSGQGAQLNPQLKLDGTHMHPRCAQLLEAALERSGWPEV</sequence>
<accession>A0A8J5X634</accession>
<feature type="region of interest" description="Disordered" evidence="2">
    <location>
        <begin position="446"/>
        <end position="495"/>
    </location>
</feature>
<feature type="compositionally biased region" description="Low complexity" evidence="2">
    <location>
        <begin position="446"/>
        <end position="456"/>
    </location>
</feature>
<dbReference type="SMART" id="SM00028">
    <property type="entry name" value="TPR"/>
    <property type="match status" value="5"/>
</dbReference>
<evidence type="ECO:0000313" key="4">
    <source>
        <dbReference type="Proteomes" id="UP000751190"/>
    </source>
</evidence>
<name>A0A8J5X634_DIALT</name>
<dbReference type="Pfam" id="PF13432">
    <property type="entry name" value="TPR_16"/>
    <property type="match status" value="2"/>
</dbReference>
<feature type="compositionally biased region" description="Low complexity" evidence="2">
    <location>
        <begin position="481"/>
        <end position="491"/>
    </location>
</feature>
<keyword evidence="4" id="KW-1185">Reference proteome</keyword>
<dbReference type="Gene3D" id="1.25.40.10">
    <property type="entry name" value="Tetratricopeptide repeat domain"/>
    <property type="match status" value="2"/>
</dbReference>
<organism evidence="3 4">
    <name type="scientific">Diacronema lutheri</name>
    <name type="common">Unicellular marine alga</name>
    <name type="synonym">Monochrysis lutheri</name>
    <dbReference type="NCBI Taxonomy" id="2081491"/>
    <lineage>
        <taxon>Eukaryota</taxon>
        <taxon>Haptista</taxon>
        <taxon>Haptophyta</taxon>
        <taxon>Pavlovophyceae</taxon>
        <taxon>Pavlovales</taxon>
        <taxon>Pavlovaceae</taxon>
        <taxon>Diacronema</taxon>
    </lineage>
</organism>
<dbReference type="Proteomes" id="UP000751190">
    <property type="component" value="Unassembled WGS sequence"/>
</dbReference>
<feature type="compositionally biased region" description="Low complexity" evidence="2">
    <location>
        <begin position="102"/>
        <end position="117"/>
    </location>
</feature>
<dbReference type="PROSITE" id="PS50005">
    <property type="entry name" value="TPR"/>
    <property type="match status" value="2"/>
</dbReference>
<protein>
    <submittedName>
        <fullName evidence="3">Uncharacterized protein</fullName>
    </submittedName>
</protein>
<dbReference type="EMBL" id="JAGTXO010000072">
    <property type="protein sequence ID" value="KAG8457384.1"/>
    <property type="molecule type" value="Genomic_DNA"/>
</dbReference>
<feature type="repeat" description="TPR" evidence="1">
    <location>
        <begin position="130"/>
        <end position="163"/>
    </location>
</feature>
<dbReference type="AlphaFoldDB" id="A0A8J5X634"/>
<dbReference type="InterPro" id="IPR011990">
    <property type="entry name" value="TPR-like_helical_dom_sf"/>
</dbReference>
<comment type="caution">
    <text evidence="3">The sequence shown here is derived from an EMBL/GenBank/DDBJ whole genome shotgun (WGS) entry which is preliminary data.</text>
</comment>
<feature type="repeat" description="TPR" evidence="1">
    <location>
        <begin position="205"/>
        <end position="238"/>
    </location>
</feature>
<evidence type="ECO:0000256" key="1">
    <source>
        <dbReference type="PROSITE-ProRule" id="PRU00339"/>
    </source>
</evidence>
<dbReference type="InterPro" id="IPR019734">
    <property type="entry name" value="TPR_rpt"/>
</dbReference>
<evidence type="ECO:0000313" key="3">
    <source>
        <dbReference type="EMBL" id="KAG8457384.1"/>
    </source>
</evidence>
<evidence type="ECO:0000256" key="2">
    <source>
        <dbReference type="SAM" id="MobiDB-lite"/>
    </source>
</evidence>
<gene>
    <name evidence="3" type="ORF">KFE25_005065</name>
</gene>